<sequence>MAVLAVQADQGTKPTAATSRPSATATADAKPSAEPGKKKPAAVPADSGTGRRIVYSLDQKRVWLVDASDAARRSFPVWPGTVSPDPGSYTIGTRTEAATGSDGVAVEHILYFAAKSGIFLGFSNAVDGSSPPPAAPDAKTGGIRMTKDDGKALWTFGTAGTTVRVVE</sequence>
<gene>
    <name evidence="2" type="ORF">BU52_33200</name>
</gene>
<keyword evidence="3" id="KW-1185">Reference proteome</keyword>
<protein>
    <recommendedName>
        <fullName evidence="4">L,D-transpeptidase</fullName>
    </recommendedName>
</protein>
<dbReference type="CDD" id="cd16913">
    <property type="entry name" value="YkuD_like"/>
    <property type="match status" value="1"/>
</dbReference>
<dbReference type="STRING" id="55952.BU52_33200"/>
<dbReference type="eggNOG" id="COG1376">
    <property type="taxonomic scope" value="Bacteria"/>
</dbReference>
<evidence type="ECO:0008006" key="4">
    <source>
        <dbReference type="Google" id="ProtNLM"/>
    </source>
</evidence>
<name>A0A081XHD0_STRTO</name>
<feature type="region of interest" description="Disordered" evidence="1">
    <location>
        <begin position="1"/>
        <end position="47"/>
    </location>
</feature>
<accession>A0A081XHD0</accession>
<comment type="caution">
    <text evidence="2">The sequence shown here is derived from an EMBL/GenBank/DDBJ whole genome shotgun (WGS) entry which is preliminary data.</text>
</comment>
<dbReference type="Proteomes" id="UP000028341">
    <property type="component" value="Unassembled WGS sequence"/>
</dbReference>
<evidence type="ECO:0000313" key="3">
    <source>
        <dbReference type="Proteomes" id="UP000028341"/>
    </source>
</evidence>
<dbReference type="GO" id="GO:0016740">
    <property type="term" value="F:transferase activity"/>
    <property type="evidence" value="ECO:0007669"/>
    <property type="project" value="InterPro"/>
</dbReference>
<evidence type="ECO:0000256" key="1">
    <source>
        <dbReference type="SAM" id="MobiDB-lite"/>
    </source>
</evidence>
<feature type="compositionally biased region" description="Low complexity" evidence="1">
    <location>
        <begin position="12"/>
        <end position="27"/>
    </location>
</feature>
<dbReference type="AlphaFoldDB" id="A0A081XHD0"/>
<proteinExistence type="predicted"/>
<evidence type="ECO:0000313" key="2">
    <source>
        <dbReference type="EMBL" id="KES02953.1"/>
    </source>
</evidence>
<organism evidence="2 3">
    <name type="scientific">Streptomyces toyocaensis</name>
    <dbReference type="NCBI Taxonomy" id="55952"/>
    <lineage>
        <taxon>Bacteria</taxon>
        <taxon>Bacillati</taxon>
        <taxon>Actinomycetota</taxon>
        <taxon>Actinomycetes</taxon>
        <taxon>Kitasatosporales</taxon>
        <taxon>Streptomycetaceae</taxon>
        <taxon>Streptomyces</taxon>
    </lineage>
</organism>
<dbReference type="InterPro" id="IPR005490">
    <property type="entry name" value="LD_TPept_cat_dom"/>
</dbReference>
<dbReference type="EMBL" id="JFCB01000059">
    <property type="protein sequence ID" value="KES02953.1"/>
    <property type="molecule type" value="Genomic_DNA"/>
</dbReference>
<reference evidence="2 3" key="1">
    <citation type="submission" date="2014-02" db="EMBL/GenBank/DDBJ databases">
        <title>The genome announcement of Streptomyces toyocaensis NRRL15009.</title>
        <authorList>
            <person name="Hong H.-J."/>
            <person name="Kwun M.J."/>
        </authorList>
    </citation>
    <scope>NUCLEOTIDE SEQUENCE [LARGE SCALE GENOMIC DNA]</scope>
    <source>
        <strain evidence="2 3">NRRL 15009</strain>
    </source>
</reference>